<dbReference type="Proteomes" id="UP000886998">
    <property type="component" value="Unassembled WGS sequence"/>
</dbReference>
<organism evidence="1 2">
    <name type="scientific">Trichonephila inaurata madagascariensis</name>
    <dbReference type="NCBI Taxonomy" id="2747483"/>
    <lineage>
        <taxon>Eukaryota</taxon>
        <taxon>Metazoa</taxon>
        <taxon>Ecdysozoa</taxon>
        <taxon>Arthropoda</taxon>
        <taxon>Chelicerata</taxon>
        <taxon>Arachnida</taxon>
        <taxon>Araneae</taxon>
        <taxon>Araneomorphae</taxon>
        <taxon>Entelegynae</taxon>
        <taxon>Araneoidea</taxon>
        <taxon>Nephilidae</taxon>
        <taxon>Trichonephila</taxon>
        <taxon>Trichonephila inaurata</taxon>
    </lineage>
</organism>
<dbReference type="AlphaFoldDB" id="A0A8X6X514"/>
<accession>A0A8X6X514</accession>
<proteinExistence type="predicted"/>
<reference evidence="1" key="1">
    <citation type="submission" date="2020-08" db="EMBL/GenBank/DDBJ databases">
        <title>Multicomponent nature underlies the extraordinary mechanical properties of spider dragline silk.</title>
        <authorList>
            <person name="Kono N."/>
            <person name="Nakamura H."/>
            <person name="Mori M."/>
            <person name="Yoshida Y."/>
            <person name="Ohtoshi R."/>
            <person name="Malay A.D."/>
            <person name="Moran D.A.P."/>
            <person name="Tomita M."/>
            <person name="Numata K."/>
            <person name="Arakawa K."/>
        </authorList>
    </citation>
    <scope>NUCLEOTIDE SEQUENCE</scope>
</reference>
<sequence>MRIKENTFYFSHLARNGFSVSYNRVINERKTSETLITETFHNMCKILFLVLAGIAVIGARIPCTKNYCEKLQCKQETCGENQVLVKNGGSCGCCDMCKTIIKEGEACPQRRFVGGPPPAWECEMGTTCMDTGDGWICLRDCEE</sequence>
<keyword evidence="2" id="KW-1185">Reference proteome</keyword>
<dbReference type="InterPro" id="IPR053741">
    <property type="entry name" value="Ser_Fungal_Prot_Inhib_sf"/>
</dbReference>
<dbReference type="EMBL" id="BMAV01004919">
    <property type="protein sequence ID" value="GFY45566.1"/>
    <property type="molecule type" value="Genomic_DNA"/>
</dbReference>
<dbReference type="Gene3D" id="2.10.80.20">
    <property type="match status" value="1"/>
</dbReference>
<name>A0A8X6X514_9ARAC</name>
<comment type="caution">
    <text evidence="1">The sequence shown here is derived from an EMBL/GenBank/DDBJ whole genome shotgun (WGS) entry which is preliminary data.</text>
</comment>
<protein>
    <submittedName>
        <fullName evidence="1">Uncharacterized protein</fullName>
    </submittedName>
</protein>
<evidence type="ECO:0000313" key="2">
    <source>
        <dbReference type="Proteomes" id="UP000886998"/>
    </source>
</evidence>
<gene>
    <name evidence="1" type="primary">NCL1_48740</name>
    <name evidence="1" type="ORF">TNIN_280472</name>
</gene>
<evidence type="ECO:0000313" key="1">
    <source>
        <dbReference type="EMBL" id="GFY45566.1"/>
    </source>
</evidence>